<dbReference type="SMART" id="SM00131">
    <property type="entry name" value="KU"/>
    <property type="match status" value="1"/>
</dbReference>
<protein>
    <recommendedName>
        <fullName evidence="2">BPTI/Kunitz inhibitor domain-containing protein</fullName>
    </recommendedName>
</protein>
<dbReference type="FunFam" id="4.10.410.10:FF:000020">
    <property type="entry name" value="Collagen, type VI, alpha 3"/>
    <property type="match status" value="1"/>
</dbReference>
<name>A0A3P6QN08_DIBLA</name>
<proteinExistence type="predicted"/>
<dbReference type="GO" id="GO:0004867">
    <property type="term" value="F:serine-type endopeptidase inhibitor activity"/>
    <property type="evidence" value="ECO:0007669"/>
    <property type="project" value="InterPro"/>
</dbReference>
<dbReference type="PANTHER" id="PTHR10083">
    <property type="entry name" value="KUNITZ-TYPE PROTEASE INHIBITOR-RELATED"/>
    <property type="match status" value="1"/>
</dbReference>
<dbReference type="AlphaFoldDB" id="A0A3P6QN08"/>
<dbReference type="EMBL" id="UYRU01008218">
    <property type="protein sequence ID" value="VDK41885.1"/>
    <property type="molecule type" value="Genomic_DNA"/>
</dbReference>
<dbReference type="InterPro" id="IPR036880">
    <property type="entry name" value="Kunitz_BPTI_sf"/>
</dbReference>
<evidence type="ECO:0000313" key="4">
    <source>
        <dbReference type="Proteomes" id="UP000281553"/>
    </source>
</evidence>
<dbReference type="GO" id="GO:0005615">
    <property type="term" value="C:extracellular space"/>
    <property type="evidence" value="ECO:0007669"/>
    <property type="project" value="TreeGrafter"/>
</dbReference>
<evidence type="ECO:0000259" key="2">
    <source>
        <dbReference type="PROSITE" id="PS50279"/>
    </source>
</evidence>
<dbReference type="PRINTS" id="PR00759">
    <property type="entry name" value="BASICPTASE"/>
</dbReference>
<dbReference type="Gene3D" id="4.10.410.10">
    <property type="entry name" value="Pancreatic trypsin inhibitor Kunitz domain"/>
    <property type="match status" value="1"/>
</dbReference>
<gene>
    <name evidence="3" type="ORF">DILT_LOCUS1288</name>
</gene>
<sequence>MMLYGILRQQHVNWQQPPAPTENIQNRQKCCSTLRLLFISQPSTFDFYISAPFDKCNAALEKGDCKAAHHRFGYDAAKGACIPFTYGGCGGNANRFETLEECETATATCSNTGTSKMYLELYVLCQRLW</sequence>
<dbReference type="SUPFAM" id="SSF57362">
    <property type="entry name" value="BPTI-like"/>
    <property type="match status" value="1"/>
</dbReference>
<dbReference type="PROSITE" id="PS50279">
    <property type="entry name" value="BPTI_KUNITZ_2"/>
    <property type="match status" value="1"/>
</dbReference>
<keyword evidence="4" id="KW-1185">Reference proteome</keyword>
<dbReference type="PROSITE" id="PS00280">
    <property type="entry name" value="BPTI_KUNITZ_1"/>
    <property type="match status" value="1"/>
</dbReference>
<feature type="domain" description="BPTI/Kunitz inhibitor" evidence="2">
    <location>
        <begin position="56"/>
        <end position="106"/>
    </location>
</feature>
<dbReference type="InterPro" id="IPR050098">
    <property type="entry name" value="TFPI/VKTCI-like"/>
</dbReference>
<dbReference type="CDD" id="cd00109">
    <property type="entry name" value="Kunitz-type"/>
    <property type="match status" value="1"/>
</dbReference>
<organism evidence="3 4">
    <name type="scientific">Dibothriocephalus latus</name>
    <name type="common">Fish tapeworm</name>
    <name type="synonym">Diphyllobothrium latum</name>
    <dbReference type="NCBI Taxonomy" id="60516"/>
    <lineage>
        <taxon>Eukaryota</taxon>
        <taxon>Metazoa</taxon>
        <taxon>Spiralia</taxon>
        <taxon>Lophotrochozoa</taxon>
        <taxon>Platyhelminthes</taxon>
        <taxon>Cestoda</taxon>
        <taxon>Eucestoda</taxon>
        <taxon>Diphyllobothriidea</taxon>
        <taxon>Diphyllobothriidae</taxon>
        <taxon>Dibothriocephalus</taxon>
    </lineage>
</organism>
<evidence type="ECO:0000313" key="3">
    <source>
        <dbReference type="EMBL" id="VDK41885.1"/>
    </source>
</evidence>
<evidence type="ECO:0000256" key="1">
    <source>
        <dbReference type="ARBA" id="ARBA00023157"/>
    </source>
</evidence>
<dbReference type="InterPro" id="IPR002223">
    <property type="entry name" value="Kunitz_BPTI"/>
</dbReference>
<dbReference type="Proteomes" id="UP000281553">
    <property type="component" value="Unassembled WGS sequence"/>
</dbReference>
<dbReference type="PANTHER" id="PTHR10083:SF374">
    <property type="entry name" value="BPTI_KUNITZ INHIBITOR DOMAIN-CONTAINING PROTEIN"/>
    <property type="match status" value="1"/>
</dbReference>
<dbReference type="Pfam" id="PF00014">
    <property type="entry name" value="Kunitz_BPTI"/>
    <property type="match status" value="1"/>
</dbReference>
<accession>A0A3P6QN08</accession>
<dbReference type="OrthoDB" id="4473401at2759"/>
<keyword evidence="1" id="KW-1015">Disulfide bond</keyword>
<dbReference type="InterPro" id="IPR020901">
    <property type="entry name" value="Prtase_inh_Kunz-CS"/>
</dbReference>
<reference evidence="3 4" key="1">
    <citation type="submission" date="2018-11" db="EMBL/GenBank/DDBJ databases">
        <authorList>
            <consortium name="Pathogen Informatics"/>
        </authorList>
    </citation>
    <scope>NUCLEOTIDE SEQUENCE [LARGE SCALE GENOMIC DNA]</scope>
</reference>